<dbReference type="AlphaFoldDB" id="A0A5S5B0G2"/>
<name>A0A5S5B0G2_9FIRM</name>
<evidence type="ECO:0000313" key="1">
    <source>
        <dbReference type="EMBL" id="TYP59852.1"/>
    </source>
</evidence>
<organism evidence="1 2">
    <name type="scientific">Thermosediminibacter litoriperuensis</name>
    <dbReference type="NCBI Taxonomy" id="291989"/>
    <lineage>
        <taxon>Bacteria</taxon>
        <taxon>Bacillati</taxon>
        <taxon>Bacillota</taxon>
        <taxon>Clostridia</taxon>
        <taxon>Thermosediminibacterales</taxon>
        <taxon>Thermosediminibacteraceae</taxon>
        <taxon>Thermosediminibacter</taxon>
    </lineage>
</organism>
<protein>
    <recommendedName>
        <fullName evidence="3">ATPase</fullName>
    </recommendedName>
</protein>
<sequence>MEGRIKRFFPGGSTSRGYVSFFDHILPWAQASKIFIIKGGPGIGKSTFIRKIGERLSKRGIDIEFLHCSADSGSLDGVVIPEYGIALIDGTAPHVVDPKYPGCVDEIINLGDFWAEDGIRKHKKDILALQEEISRCYKRGFGYLKAARAVYDEMQEIYSWAIDAKKVCQTCEEVINKVFSDVRKKEKESRQRHMFASAIAPEGLVNFLENLFEGVKKRFILKGAPALARTRLLNAVLDIALMKGLDVEIFHCPLSPERVEHLIIKDLNVGFITSVEPHVFPQEKPDDLIINFDELLTDSEFSRYREDVEYLKRIFTELLDKTVGCFKQAKALHDRLESFYITNMDFKRIDQKLEYTYGAVIKLIDGASSE</sequence>
<dbReference type="SUPFAM" id="SSF52540">
    <property type="entry name" value="P-loop containing nucleoside triphosphate hydrolases"/>
    <property type="match status" value="2"/>
</dbReference>
<dbReference type="EMBL" id="VNHO01000001">
    <property type="protein sequence ID" value="TYP59852.1"/>
    <property type="molecule type" value="Genomic_DNA"/>
</dbReference>
<evidence type="ECO:0000313" key="2">
    <source>
        <dbReference type="Proteomes" id="UP000322294"/>
    </source>
</evidence>
<reference evidence="1 2" key="1">
    <citation type="submission" date="2019-07" db="EMBL/GenBank/DDBJ databases">
        <title>Genomic Encyclopedia of Type Strains, Phase I: the one thousand microbial genomes (KMG-I) project.</title>
        <authorList>
            <person name="Kyrpides N."/>
        </authorList>
    </citation>
    <scope>NUCLEOTIDE SEQUENCE [LARGE SCALE GENOMIC DNA]</scope>
    <source>
        <strain evidence="1 2">DSM 16647</strain>
    </source>
</reference>
<comment type="caution">
    <text evidence="1">The sequence shown here is derived from an EMBL/GenBank/DDBJ whole genome shotgun (WGS) entry which is preliminary data.</text>
</comment>
<dbReference type="RefSeq" id="WP_148865434.1">
    <property type="nucleotide sequence ID" value="NZ_VNHO01000001.1"/>
</dbReference>
<gene>
    <name evidence="1" type="ORF">LZ11_00008</name>
</gene>
<accession>A0A5S5B0G2</accession>
<keyword evidence="2" id="KW-1185">Reference proteome</keyword>
<proteinExistence type="predicted"/>
<evidence type="ECO:0008006" key="3">
    <source>
        <dbReference type="Google" id="ProtNLM"/>
    </source>
</evidence>
<dbReference type="OrthoDB" id="9781752at2"/>
<dbReference type="Proteomes" id="UP000322294">
    <property type="component" value="Unassembled WGS sequence"/>
</dbReference>
<dbReference type="InterPro" id="IPR027417">
    <property type="entry name" value="P-loop_NTPase"/>
</dbReference>